<evidence type="ECO:0000256" key="8">
    <source>
        <dbReference type="ARBA" id="ARBA00034120"/>
    </source>
</evidence>
<accession>A0A0N9N0S9</accession>
<keyword evidence="5" id="KW-0460">Magnesium</keyword>
<comment type="similarity">
    <text evidence="8">Belongs to the bacterial reverse transcriptase family.</text>
</comment>
<evidence type="ECO:0000313" key="11">
    <source>
        <dbReference type="EMBL" id="ALG84206.1"/>
    </source>
</evidence>
<keyword evidence="4" id="KW-0479">Metal-binding</keyword>
<dbReference type="PATRIC" id="fig|1136941.3.peg.1310"/>
<evidence type="ECO:0000256" key="6">
    <source>
        <dbReference type="ARBA" id="ARBA00022918"/>
    </source>
</evidence>
<dbReference type="Pfam" id="PF00078">
    <property type="entry name" value="RVT_1"/>
    <property type="match status" value="1"/>
</dbReference>
<dbReference type="PRINTS" id="PR00866">
    <property type="entry name" value="RNADNAPOLMS"/>
</dbReference>
<comment type="catalytic activity">
    <reaction evidence="9">
        <text>DNA(n) + a 2'-deoxyribonucleoside 5'-triphosphate = DNA(n+1) + diphosphate</text>
        <dbReference type="Rhea" id="RHEA:22508"/>
        <dbReference type="Rhea" id="RHEA-COMP:17339"/>
        <dbReference type="Rhea" id="RHEA-COMP:17340"/>
        <dbReference type="ChEBI" id="CHEBI:33019"/>
        <dbReference type="ChEBI" id="CHEBI:61560"/>
        <dbReference type="ChEBI" id="CHEBI:173112"/>
        <dbReference type="EC" id="2.7.7.49"/>
    </reaction>
</comment>
<keyword evidence="6" id="KW-0695">RNA-directed DNA polymerase</keyword>
<gene>
    <name evidence="11" type="ORF">ACH46_06400</name>
</gene>
<dbReference type="GO" id="GO:0046872">
    <property type="term" value="F:metal ion binding"/>
    <property type="evidence" value="ECO:0007669"/>
    <property type="project" value="UniProtKB-KW"/>
</dbReference>
<dbReference type="PANTHER" id="PTHR34047:SF7">
    <property type="entry name" value="RNA-DIRECTED DNA POLYMERASE"/>
    <property type="match status" value="1"/>
</dbReference>
<dbReference type="PROSITE" id="PS50878">
    <property type="entry name" value="RT_POL"/>
    <property type="match status" value="1"/>
</dbReference>
<dbReference type="InterPro" id="IPR000123">
    <property type="entry name" value="Reverse_transcriptase_msDNA"/>
</dbReference>
<dbReference type="STRING" id="1136941.ACH46_06400"/>
<feature type="domain" description="Reverse transcriptase" evidence="10">
    <location>
        <begin position="136"/>
        <end position="366"/>
    </location>
</feature>
<keyword evidence="12" id="KW-1185">Reference proteome</keyword>
<evidence type="ECO:0000256" key="5">
    <source>
        <dbReference type="ARBA" id="ARBA00022842"/>
    </source>
</evidence>
<dbReference type="PANTHER" id="PTHR34047">
    <property type="entry name" value="NUCLEAR INTRON MATURASE 1, MITOCHONDRIAL-RELATED"/>
    <property type="match status" value="1"/>
</dbReference>
<dbReference type="Proteomes" id="UP000063789">
    <property type="component" value="Chromosome"/>
</dbReference>
<reference evidence="11 12" key="2">
    <citation type="journal article" date="2017" name="Int. J. Syst. Evol. Microbiol.">
        <title>Gordonia phthalatica sp. nov., a di-n-butyl phthalate-degrading bacterium isolated from activated sludge.</title>
        <authorList>
            <person name="Jin D."/>
            <person name="Kong X."/>
            <person name="Jia M."/>
            <person name="Yu X."/>
            <person name="Wang X."/>
            <person name="Zhuang X."/>
            <person name="Deng Y."/>
            <person name="Bai Z."/>
        </authorList>
    </citation>
    <scope>NUCLEOTIDE SEQUENCE [LARGE SCALE GENOMIC DNA]</scope>
    <source>
        <strain evidence="11 12">QH-11</strain>
    </source>
</reference>
<evidence type="ECO:0000256" key="9">
    <source>
        <dbReference type="ARBA" id="ARBA00048173"/>
    </source>
</evidence>
<dbReference type="GO" id="GO:0003723">
    <property type="term" value="F:RNA binding"/>
    <property type="evidence" value="ECO:0007669"/>
    <property type="project" value="InterPro"/>
</dbReference>
<evidence type="ECO:0000313" key="12">
    <source>
        <dbReference type="Proteomes" id="UP000063789"/>
    </source>
</evidence>
<evidence type="ECO:0000256" key="4">
    <source>
        <dbReference type="ARBA" id="ARBA00022723"/>
    </source>
</evidence>
<dbReference type="GO" id="GO:0003964">
    <property type="term" value="F:RNA-directed DNA polymerase activity"/>
    <property type="evidence" value="ECO:0007669"/>
    <property type="project" value="UniProtKB-KW"/>
</dbReference>
<evidence type="ECO:0000259" key="10">
    <source>
        <dbReference type="PROSITE" id="PS50878"/>
    </source>
</evidence>
<dbReference type="InterPro" id="IPR043502">
    <property type="entry name" value="DNA/RNA_pol_sf"/>
</dbReference>
<organism evidence="11 12">
    <name type="scientific">Gordonia phthalatica</name>
    <dbReference type="NCBI Taxonomy" id="1136941"/>
    <lineage>
        <taxon>Bacteria</taxon>
        <taxon>Bacillati</taxon>
        <taxon>Actinomycetota</taxon>
        <taxon>Actinomycetes</taxon>
        <taxon>Mycobacteriales</taxon>
        <taxon>Gordoniaceae</taxon>
        <taxon>Gordonia</taxon>
    </lineage>
</organism>
<evidence type="ECO:0000256" key="2">
    <source>
        <dbReference type="ARBA" id="ARBA00022679"/>
    </source>
</evidence>
<dbReference type="RefSeq" id="WP_062392183.1">
    <property type="nucleotide sequence ID" value="NZ_CP011853.1"/>
</dbReference>
<dbReference type="InterPro" id="IPR051083">
    <property type="entry name" value="GrpII_Intron_Splice-Mob/Def"/>
</dbReference>
<keyword evidence="2" id="KW-0808">Transferase</keyword>
<evidence type="ECO:0000256" key="3">
    <source>
        <dbReference type="ARBA" id="ARBA00022695"/>
    </source>
</evidence>
<evidence type="ECO:0000256" key="1">
    <source>
        <dbReference type="ARBA" id="ARBA00012493"/>
    </source>
</evidence>
<dbReference type="CDD" id="cd03487">
    <property type="entry name" value="RT_Bac_retron_II"/>
    <property type="match status" value="1"/>
</dbReference>
<dbReference type="AlphaFoldDB" id="A0A0N9N0S9"/>
<proteinExistence type="inferred from homology"/>
<reference evidence="12" key="1">
    <citation type="submission" date="2015-06" db="EMBL/GenBank/DDBJ databases">
        <title>Complete genome sequence and metabolic analysis of phthalate degradation pathway in Gordonia sp. QH-11.</title>
        <authorList>
            <person name="Jin D."/>
            <person name="Kong X."/>
            <person name="Bai Z."/>
        </authorList>
    </citation>
    <scope>NUCLEOTIDE SEQUENCE [LARGE SCALE GENOMIC DNA]</scope>
    <source>
        <strain evidence="12">QH-11</strain>
    </source>
</reference>
<dbReference type="InterPro" id="IPR000477">
    <property type="entry name" value="RT_dom"/>
</dbReference>
<dbReference type="GO" id="GO:0051607">
    <property type="term" value="P:defense response to virus"/>
    <property type="evidence" value="ECO:0007669"/>
    <property type="project" value="UniProtKB-KW"/>
</dbReference>
<protein>
    <recommendedName>
        <fullName evidence="1">RNA-directed DNA polymerase</fullName>
        <ecNumber evidence="1">2.7.7.49</ecNumber>
    </recommendedName>
</protein>
<name>A0A0N9N0S9_9ACTN</name>
<dbReference type="EC" id="2.7.7.49" evidence="1"/>
<dbReference type="OrthoDB" id="1550386at2"/>
<sequence length="436" mass="48553">MGDLFGGPQGVSHPRRYDSAQVRLAVHAIDRLRRPVTPDRSAEVWTSREINGALVTVLDPVVADDVTRLLVTAFAAPPHRDDLAAFLAAIPADRTVRVAEPVVSHPVFAVRPIDDVTALAHWLAMSVTELDWFAARGRWSRRAKPQLRHYRVQRLPKRDGGFRIIEAPKERLATAQRRILDEILSAVPPHPAAHGFVRGRSVQSYASTHALHDTVVRVDLRRCFEHVTYPRVRAVFAAIGYAPAVAAYLASLCTTTIAIDDEKLVDPIHAALLRERHLPQGAPTSPALLNLVLRRIDFRIAGYAAKHRIAYTRYGDDLAFSGDDLDAGKLVWFVTRVAAAEGFVVHPSKTRIMHDHQRQQLGGLVVNRGVRSSRADFDALKALLHNAIRHGAQSQNRDGHPDFRAHVYGRIGWVSTGSPARRKRLRDMAARVDWES</sequence>
<keyword evidence="3" id="KW-0548">Nucleotidyltransferase</keyword>
<dbReference type="KEGG" id="goq:ACH46_06400"/>
<keyword evidence="7" id="KW-0051">Antiviral defense</keyword>
<dbReference type="SUPFAM" id="SSF56672">
    <property type="entry name" value="DNA/RNA polymerases"/>
    <property type="match status" value="1"/>
</dbReference>
<evidence type="ECO:0000256" key="7">
    <source>
        <dbReference type="ARBA" id="ARBA00023118"/>
    </source>
</evidence>
<dbReference type="EMBL" id="CP011853">
    <property type="protein sequence ID" value="ALG84206.1"/>
    <property type="molecule type" value="Genomic_DNA"/>
</dbReference>